<dbReference type="SUPFAM" id="SSF56672">
    <property type="entry name" value="DNA/RNA polymerases"/>
    <property type="match status" value="1"/>
</dbReference>
<keyword evidence="2" id="KW-0808">Transferase</keyword>
<dbReference type="AlphaFoldDB" id="A0A1G8CSQ2"/>
<dbReference type="OrthoDB" id="1550386at2"/>
<dbReference type="Pfam" id="PF00078">
    <property type="entry name" value="RVT_1"/>
    <property type="match status" value="1"/>
</dbReference>
<keyword evidence="2" id="KW-0695">RNA-directed DNA polymerase</keyword>
<dbReference type="InterPro" id="IPR043502">
    <property type="entry name" value="DNA/RNA_pol_sf"/>
</dbReference>
<dbReference type="GO" id="GO:0003964">
    <property type="term" value="F:RNA-directed DNA polymerase activity"/>
    <property type="evidence" value="ECO:0007669"/>
    <property type="project" value="UniProtKB-KW"/>
</dbReference>
<name>A0A1G8CSQ2_PSEOR</name>
<dbReference type="InterPro" id="IPR051083">
    <property type="entry name" value="GrpII_Intron_Splice-Mob/Def"/>
</dbReference>
<organism evidence="2 3">
    <name type="scientific">Pseudonocardia oroxyli</name>
    <dbReference type="NCBI Taxonomy" id="366584"/>
    <lineage>
        <taxon>Bacteria</taxon>
        <taxon>Bacillati</taxon>
        <taxon>Actinomycetota</taxon>
        <taxon>Actinomycetes</taxon>
        <taxon>Pseudonocardiales</taxon>
        <taxon>Pseudonocardiaceae</taxon>
        <taxon>Pseudonocardia</taxon>
    </lineage>
</organism>
<evidence type="ECO:0000259" key="1">
    <source>
        <dbReference type="PROSITE" id="PS50878"/>
    </source>
</evidence>
<reference evidence="2 3" key="1">
    <citation type="submission" date="2016-10" db="EMBL/GenBank/DDBJ databases">
        <authorList>
            <person name="de Groot N.N."/>
        </authorList>
    </citation>
    <scope>NUCLEOTIDE SEQUENCE [LARGE SCALE GENOMIC DNA]</scope>
    <source>
        <strain evidence="2 3">CGMCC 4.3143</strain>
    </source>
</reference>
<proteinExistence type="predicted"/>
<accession>A0A1G8CSQ2</accession>
<dbReference type="PANTHER" id="PTHR34047">
    <property type="entry name" value="NUCLEAR INTRON MATURASE 1, MITOCHONDRIAL-RELATED"/>
    <property type="match status" value="1"/>
</dbReference>
<dbReference type="STRING" id="366584.SAMN05216377_12335"/>
<dbReference type="CDD" id="cd01651">
    <property type="entry name" value="RT_G2_intron"/>
    <property type="match status" value="1"/>
</dbReference>
<dbReference type="Proteomes" id="UP000198967">
    <property type="component" value="Unassembled WGS sequence"/>
</dbReference>
<keyword evidence="3" id="KW-1185">Reference proteome</keyword>
<gene>
    <name evidence="2" type="ORF">SAMN05216377_12335</name>
</gene>
<dbReference type="RefSeq" id="WP_093089557.1">
    <property type="nucleotide sequence ID" value="NZ_FNBE01000023.1"/>
</dbReference>
<feature type="domain" description="Reverse transcriptase" evidence="1">
    <location>
        <begin position="49"/>
        <end position="275"/>
    </location>
</feature>
<dbReference type="InterPro" id="IPR000477">
    <property type="entry name" value="RT_dom"/>
</dbReference>
<keyword evidence="2" id="KW-0548">Nucleotidyltransferase</keyword>
<sequence>MGQIFARAFTEQSLLRAWGAVRASALDDGEPDREVDLFERRAAGRIVELAEQLAAGTWRADPVRRVDIPKPSGGVRRLGIPPLADRVVERALLDELDPVVDPGLLPWSFGYRRGLGPKDAIAALTDARDEGATWVARSDVRDFFTRVPQWEVLRRLREVIDDERVIHLVGQLLDRPVQGGRTATPDRGLGLHQGSVLSPLLSNLYLHEFDRRMLEAGWRVIRFGDDFAIPVESAERASVRWSAPGPSSATCGWRSTAGSPTWCRTTRACASSVRP</sequence>
<dbReference type="EMBL" id="FNBE01000023">
    <property type="protein sequence ID" value="SDH47980.1"/>
    <property type="molecule type" value="Genomic_DNA"/>
</dbReference>
<evidence type="ECO:0000313" key="2">
    <source>
        <dbReference type="EMBL" id="SDH47980.1"/>
    </source>
</evidence>
<dbReference type="PROSITE" id="PS50878">
    <property type="entry name" value="RT_POL"/>
    <property type="match status" value="1"/>
</dbReference>
<protein>
    <submittedName>
        <fullName evidence="2">Reverse transcriptase (RNA-dependent DNA polymerase)</fullName>
    </submittedName>
</protein>
<evidence type="ECO:0000313" key="3">
    <source>
        <dbReference type="Proteomes" id="UP000198967"/>
    </source>
</evidence>
<dbReference type="PANTHER" id="PTHR34047:SF8">
    <property type="entry name" value="PROTEIN YKFC"/>
    <property type="match status" value="1"/>
</dbReference>